<organism evidence="1 2">
    <name type="scientific">Eumeta variegata</name>
    <name type="common">Bagworm moth</name>
    <name type="synonym">Eumeta japonica</name>
    <dbReference type="NCBI Taxonomy" id="151549"/>
    <lineage>
        <taxon>Eukaryota</taxon>
        <taxon>Metazoa</taxon>
        <taxon>Ecdysozoa</taxon>
        <taxon>Arthropoda</taxon>
        <taxon>Hexapoda</taxon>
        <taxon>Insecta</taxon>
        <taxon>Pterygota</taxon>
        <taxon>Neoptera</taxon>
        <taxon>Endopterygota</taxon>
        <taxon>Lepidoptera</taxon>
        <taxon>Glossata</taxon>
        <taxon>Ditrysia</taxon>
        <taxon>Tineoidea</taxon>
        <taxon>Psychidae</taxon>
        <taxon>Oiketicinae</taxon>
        <taxon>Eumeta</taxon>
    </lineage>
</organism>
<keyword evidence="2" id="KW-1185">Reference proteome</keyword>
<comment type="caution">
    <text evidence="1">The sequence shown here is derived from an EMBL/GenBank/DDBJ whole genome shotgun (WGS) entry which is preliminary data.</text>
</comment>
<proteinExistence type="predicted"/>
<evidence type="ECO:0000313" key="1">
    <source>
        <dbReference type="EMBL" id="GBP64332.1"/>
    </source>
</evidence>
<name>A0A4C1XMW3_EUMVA</name>
<protein>
    <submittedName>
        <fullName evidence="1">Uncharacterized protein</fullName>
    </submittedName>
</protein>
<reference evidence="1 2" key="1">
    <citation type="journal article" date="2019" name="Commun. Biol.">
        <title>The bagworm genome reveals a unique fibroin gene that provides high tensile strength.</title>
        <authorList>
            <person name="Kono N."/>
            <person name="Nakamura H."/>
            <person name="Ohtoshi R."/>
            <person name="Tomita M."/>
            <person name="Numata K."/>
            <person name="Arakawa K."/>
        </authorList>
    </citation>
    <scope>NUCLEOTIDE SEQUENCE [LARGE SCALE GENOMIC DNA]</scope>
</reference>
<dbReference type="AlphaFoldDB" id="A0A4C1XMW3"/>
<evidence type="ECO:0000313" key="2">
    <source>
        <dbReference type="Proteomes" id="UP000299102"/>
    </source>
</evidence>
<dbReference type="EMBL" id="BGZK01000894">
    <property type="protein sequence ID" value="GBP64332.1"/>
    <property type="molecule type" value="Genomic_DNA"/>
</dbReference>
<sequence length="119" mass="12954">MKELFALGLVQVGSVTGSGVEVQNGKGSSIEDGTRAEIRIERRWRLVQRALSRPVARRRRQVRGHAAQAQPRADTGAYTTAEISDFAFRHLLPLALGFLPMMGLISPSPEDVAAVTQNS</sequence>
<accession>A0A4C1XMW3</accession>
<dbReference type="Proteomes" id="UP000299102">
    <property type="component" value="Unassembled WGS sequence"/>
</dbReference>
<gene>
    <name evidence="1" type="ORF">EVAR_88285_1</name>
</gene>